<keyword evidence="18" id="KW-1185">Reference proteome</keyword>
<evidence type="ECO:0000256" key="12">
    <source>
        <dbReference type="ARBA" id="ARBA00023049"/>
    </source>
</evidence>
<evidence type="ECO:0000256" key="1">
    <source>
        <dbReference type="ARBA" id="ARBA00001947"/>
    </source>
</evidence>
<dbReference type="GO" id="GO:0009507">
    <property type="term" value="C:chloroplast"/>
    <property type="evidence" value="ECO:0007669"/>
    <property type="project" value="EnsemblPlants"/>
</dbReference>
<keyword evidence="12" id="KW-0482">Metalloprotease</keyword>
<dbReference type="Gene3D" id="1.20.58.760">
    <property type="entry name" value="Peptidase M41"/>
    <property type="match status" value="1"/>
</dbReference>
<evidence type="ECO:0000256" key="3">
    <source>
        <dbReference type="ARBA" id="ARBA00010044"/>
    </source>
</evidence>
<comment type="similarity">
    <text evidence="4">In the N-terminal section; belongs to the AAA ATPase family.</text>
</comment>
<evidence type="ECO:0000256" key="10">
    <source>
        <dbReference type="ARBA" id="ARBA00022840"/>
    </source>
</evidence>
<dbReference type="GO" id="GO:0006508">
    <property type="term" value="P:proteolysis"/>
    <property type="evidence" value="ECO:0007669"/>
    <property type="project" value="UniProtKB-KW"/>
</dbReference>
<keyword evidence="10" id="KW-0067">ATP-binding</keyword>
<comment type="similarity">
    <text evidence="3">In the C-terminal section; belongs to the peptidase M41 family.</text>
</comment>
<evidence type="ECO:0000313" key="17">
    <source>
        <dbReference type="EnsemblPlants" id="AUR62006144-RA:cds"/>
    </source>
</evidence>
<proteinExistence type="inferred from homology"/>
<evidence type="ECO:0000256" key="6">
    <source>
        <dbReference type="ARBA" id="ARBA00022723"/>
    </source>
</evidence>
<organism evidence="17 18">
    <name type="scientific">Chenopodium quinoa</name>
    <name type="common">Quinoa</name>
    <dbReference type="NCBI Taxonomy" id="63459"/>
    <lineage>
        <taxon>Eukaryota</taxon>
        <taxon>Viridiplantae</taxon>
        <taxon>Streptophyta</taxon>
        <taxon>Embryophyta</taxon>
        <taxon>Tracheophyta</taxon>
        <taxon>Spermatophyta</taxon>
        <taxon>Magnoliopsida</taxon>
        <taxon>eudicotyledons</taxon>
        <taxon>Gunneridae</taxon>
        <taxon>Pentapetalae</taxon>
        <taxon>Caryophyllales</taxon>
        <taxon>Chenopodiaceae</taxon>
        <taxon>Chenopodioideae</taxon>
        <taxon>Atripliceae</taxon>
        <taxon>Chenopodium</taxon>
    </lineage>
</organism>
<dbReference type="InterPro" id="IPR003960">
    <property type="entry name" value="ATPase_AAA_CS"/>
</dbReference>
<evidence type="ECO:0000256" key="7">
    <source>
        <dbReference type="ARBA" id="ARBA00022741"/>
    </source>
</evidence>
<dbReference type="GO" id="GO:0005743">
    <property type="term" value="C:mitochondrial inner membrane"/>
    <property type="evidence" value="ECO:0007669"/>
    <property type="project" value="UniProtKB-SubCell"/>
</dbReference>
<dbReference type="GO" id="GO:0046872">
    <property type="term" value="F:metal ion binding"/>
    <property type="evidence" value="ECO:0007669"/>
    <property type="project" value="UniProtKB-KW"/>
</dbReference>
<dbReference type="PROSITE" id="PS00674">
    <property type="entry name" value="AAA"/>
    <property type="match status" value="1"/>
</dbReference>
<evidence type="ECO:0000313" key="18">
    <source>
        <dbReference type="Proteomes" id="UP000596660"/>
    </source>
</evidence>
<dbReference type="FunFam" id="1.20.58.760:FF:000002">
    <property type="entry name" value="ATP-dependent zinc metalloprotease FtsH"/>
    <property type="match status" value="1"/>
</dbReference>
<evidence type="ECO:0000256" key="9">
    <source>
        <dbReference type="ARBA" id="ARBA00022833"/>
    </source>
</evidence>
<evidence type="ECO:0000256" key="15">
    <source>
        <dbReference type="SAM" id="Phobius"/>
    </source>
</evidence>
<evidence type="ECO:0000256" key="5">
    <source>
        <dbReference type="ARBA" id="ARBA00022670"/>
    </source>
</evidence>
<dbReference type="SUPFAM" id="SSF140990">
    <property type="entry name" value="FtsH protease domain-like"/>
    <property type="match status" value="1"/>
</dbReference>
<keyword evidence="8" id="KW-0378">Hydrolase</keyword>
<keyword evidence="11" id="KW-0809">Transit peptide</keyword>
<comment type="subcellular location">
    <subcellularLocation>
        <location evidence="2">Mitochondrion inner membrane</location>
        <topology evidence="2">Single-pass membrane protein</topology>
        <orientation evidence="2">Intermembrane side</orientation>
    </subcellularLocation>
</comment>
<name>A0A803L2Q5_CHEQI</name>
<dbReference type="GO" id="GO:0009408">
    <property type="term" value="P:response to heat"/>
    <property type="evidence" value="ECO:0007669"/>
    <property type="project" value="EnsemblPlants"/>
</dbReference>
<keyword evidence="15" id="KW-1133">Transmembrane helix</keyword>
<dbReference type="PANTHER" id="PTHR23076">
    <property type="entry name" value="METALLOPROTEASE M41 FTSH"/>
    <property type="match status" value="1"/>
</dbReference>
<keyword evidence="13" id="KW-0175">Coiled coil</keyword>
<dbReference type="GO" id="GO:0004176">
    <property type="term" value="F:ATP-dependent peptidase activity"/>
    <property type="evidence" value="ECO:0007669"/>
    <property type="project" value="InterPro"/>
</dbReference>
<dbReference type="AlphaFoldDB" id="A0A803L2Q5"/>
<dbReference type="GO" id="GO:0004222">
    <property type="term" value="F:metalloendopeptidase activity"/>
    <property type="evidence" value="ECO:0007669"/>
    <property type="project" value="InterPro"/>
</dbReference>
<keyword evidence="6" id="KW-0479">Metal-binding</keyword>
<dbReference type="Gene3D" id="3.40.50.300">
    <property type="entry name" value="P-loop containing nucleotide triphosphate hydrolases"/>
    <property type="match status" value="2"/>
</dbReference>
<dbReference type="Pfam" id="PF00004">
    <property type="entry name" value="AAA"/>
    <property type="match status" value="2"/>
</dbReference>
<dbReference type="Pfam" id="PF17862">
    <property type="entry name" value="AAA_lid_3"/>
    <property type="match status" value="1"/>
</dbReference>
<dbReference type="Gramene" id="AUR62006144-RA">
    <property type="protein sequence ID" value="AUR62006144-RA:cds"/>
    <property type="gene ID" value="AUR62006144"/>
</dbReference>
<dbReference type="GO" id="GO:0045037">
    <property type="term" value="P:protein import into chloroplast stroma"/>
    <property type="evidence" value="ECO:0007669"/>
    <property type="project" value="TreeGrafter"/>
</dbReference>
<dbReference type="InterPro" id="IPR027417">
    <property type="entry name" value="P-loop_NTPase"/>
</dbReference>
<dbReference type="InterPro" id="IPR041569">
    <property type="entry name" value="AAA_lid_3"/>
</dbReference>
<dbReference type="InterPro" id="IPR037219">
    <property type="entry name" value="Peptidase_M41-like"/>
</dbReference>
<feature type="domain" description="AAA+ ATPase" evidence="16">
    <location>
        <begin position="393"/>
        <end position="590"/>
    </location>
</feature>
<reference evidence="17" key="1">
    <citation type="journal article" date="2017" name="Nature">
        <title>The genome of Chenopodium quinoa.</title>
        <authorList>
            <person name="Jarvis D.E."/>
            <person name="Ho Y.S."/>
            <person name="Lightfoot D.J."/>
            <person name="Schmoeckel S.M."/>
            <person name="Li B."/>
            <person name="Borm T.J.A."/>
            <person name="Ohyanagi H."/>
            <person name="Mineta K."/>
            <person name="Michell C.T."/>
            <person name="Saber N."/>
            <person name="Kharbatia N.M."/>
            <person name="Rupper R.R."/>
            <person name="Sharp A.R."/>
            <person name="Dally N."/>
            <person name="Boughton B.A."/>
            <person name="Woo Y.H."/>
            <person name="Gao G."/>
            <person name="Schijlen E.G.W.M."/>
            <person name="Guo X."/>
            <person name="Momin A.A."/>
            <person name="Negrao S."/>
            <person name="Al-Babili S."/>
            <person name="Gehring C."/>
            <person name="Roessner U."/>
            <person name="Jung C."/>
            <person name="Murphy K."/>
            <person name="Arold S.T."/>
            <person name="Gojobori T."/>
            <person name="van der Linden C.G."/>
            <person name="van Loo E.N."/>
            <person name="Jellen E.N."/>
            <person name="Maughan P.J."/>
            <person name="Tester M."/>
        </authorList>
    </citation>
    <scope>NUCLEOTIDE SEQUENCE [LARGE SCALE GENOMIC DNA]</scope>
    <source>
        <strain evidence="17">cv. PI 614886</strain>
    </source>
</reference>
<keyword evidence="5" id="KW-0645">Protease</keyword>
<dbReference type="InterPro" id="IPR003959">
    <property type="entry name" value="ATPase_AAA_core"/>
</dbReference>
<dbReference type="Gene3D" id="1.10.8.60">
    <property type="match status" value="1"/>
</dbReference>
<dbReference type="OMA" id="HPCQEEP"/>
<dbReference type="GO" id="GO:0016887">
    <property type="term" value="F:ATP hydrolysis activity"/>
    <property type="evidence" value="ECO:0007669"/>
    <property type="project" value="InterPro"/>
</dbReference>
<feature type="transmembrane region" description="Helical" evidence="15">
    <location>
        <begin position="300"/>
        <end position="321"/>
    </location>
</feature>
<dbReference type="Pfam" id="PF01434">
    <property type="entry name" value="Peptidase_M41"/>
    <property type="match status" value="1"/>
</dbReference>
<dbReference type="GO" id="GO:0005524">
    <property type="term" value="F:ATP binding"/>
    <property type="evidence" value="ECO:0007669"/>
    <property type="project" value="UniProtKB-KW"/>
</dbReference>
<accession>A0A803L2Q5</accession>
<dbReference type="SUPFAM" id="SSF52540">
    <property type="entry name" value="P-loop containing nucleoside triphosphate hydrolases"/>
    <property type="match status" value="1"/>
</dbReference>
<keyword evidence="9" id="KW-0862">Zinc</keyword>
<evidence type="ECO:0000256" key="11">
    <source>
        <dbReference type="ARBA" id="ARBA00022946"/>
    </source>
</evidence>
<comment type="cofactor">
    <cofactor evidence="1">
        <name>Zn(2+)</name>
        <dbReference type="ChEBI" id="CHEBI:29105"/>
    </cofactor>
</comment>
<dbReference type="SMART" id="SM00382">
    <property type="entry name" value="AAA"/>
    <property type="match status" value="1"/>
</dbReference>
<sequence>MTTLQASLLLKPPNSVPLIRLSPILRFSPQFSQSFALNYCISRSRKFSISCCTLHPQNPHISSNSDPIEKPSSSNSDSFLEFDGKNGDNSAQELENPSISSISDSGNEESVLRIGERESDEENEGFEGEKKGEEGKLAIVVFLVGVWVNFKKKLENIWLSGWLRWWPWQQEKRLQRLIAEADANPNDATMQSSLLAELNKHSPESVIKRFEQRDLAVDSRGVIEYLRALVSTNAIAEYLPDEQSGKPSSLPTLLQELKQRASGNTEELSFNPGISEKQPLHVLMVDPKVSNKSSRLAQELFSTILFTIAVGLVWIMGATALQKYITSLGGIGTSGVGSNSSYSTKELSKEVVPEKNVKTFKDVKGCDDAKQELEEVVEYLKNPAKFTRLGGKLPKGILLTGAPGTGKTLLAKVLLSQTFWSFLKRKSHDLRMLCVACVIWLWCFGWVLLWVVQIDEPYNQLKLYAHMGMYLAVEAIAGEAGVPFFYRAGSEFEEMFVGVGARRVRSLFQAAKKKAPCIIFIDEIDAIGSTRKQWEGHTKKTLHQLLVEMDGFEQNEGIILMAATNLPDILDPALTRPGRFDRHIVVPSPDVQGRQDILELYLQDKPVADDVDVKAIARGTPGFNGADLANLVNIAAIKAAVEGAEKLTSSQLEFAKDRILMGTERKTMFITEDSKKLTAYHESGHAIVALNTEGAHPIHKATIIPRGSALGMVTQLPSNDETSVSKRQLLARLDVCMGGRVAEELIFGQDYITTGASSDLNTATELAQYMVTSCGMSDAIGPVHIKERPGSDMQSRIDAEVVKLLRDAYDRVKALLKKHEKALHALANALLEYETLSSEDIKRILLPYREESQLVEQQEQQEGELVLV</sequence>
<dbReference type="PANTHER" id="PTHR23076:SF97">
    <property type="entry name" value="ATP-DEPENDENT ZINC METALLOPROTEASE YME1L1"/>
    <property type="match status" value="1"/>
</dbReference>
<evidence type="ECO:0000256" key="2">
    <source>
        <dbReference type="ARBA" id="ARBA00004243"/>
    </source>
</evidence>
<protein>
    <recommendedName>
        <fullName evidence="16">AAA+ ATPase domain-containing protein</fullName>
    </recommendedName>
</protein>
<evidence type="ECO:0000259" key="16">
    <source>
        <dbReference type="SMART" id="SM00382"/>
    </source>
</evidence>
<feature type="coiled-coil region" evidence="13">
    <location>
        <begin position="802"/>
        <end position="836"/>
    </location>
</feature>
<evidence type="ECO:0000256" key="8">
    <source>
        <dbReference type="ARBA" id="ARBA00022801"/>
    </source>
</evidence>
<evidence type="ECO:0000256" key="14">
    <source>
        <dbReference type="SAM" id="MobiDB-lite"/>
    </source>
</evidence>
<evidence type="ECO:0000256" key="4">
    <source>
        <dbReference type="ARBA" id="ARBA00010550"/>
    </source>
</evidence>
<dbReference type="InterPro" id="IPR003593">
    <property type="entry name" value="AAA+_ATPase"/>
</dbReference>
<dbReference type="Proteomes" id="UP000596660">
    <property type="component" value="Unplaced"/>
</dbReference>
<keyword evidence="15" id="KW-0812">Transmembrane</keyword>
<dbReference type="CDD" id="cd19501">
    <property type="entry name" value="RecA-like_FtsH"/>
    <property type="match status" value="1"/>
</dbReference>
<dbReference type="FunFam" id="1.10.8.60:FF:000001">
    <property type="entry name" value="ATP-dependent zinc metalloprotease FtsH"/>
    <property type="match status" value="1"/>
</dbReference>
<dbReference type="EnsemblPlants" id="AUR62006144-RA">
    <property type="protein sequence ID" value="AUR62006144-RA:cds"/>
    <property type="gene ID" value="AUR62006144"/>
</dbReference>
<feature type="compositionally biased region" description="Polar residues" evidence="14">
    <location>
        <begin position="60"/>
        <end position="78"/>
    </location>
</feature>
<feature type="transmembrane region" description="Helical" evidence="15">
    <location>
        <begin position="430"/>
        <end position="452"/>
    </location>
</feature>
<reference evidence="17" key="2">
    <citation type="submission" date="2021-03" db="UniProtKB">
        <authorList>
            <consortium name="EnsemblPlants"/>
        </authorList>
    </citation>
    <scope>IDENTIFICATION</scope>
</reference>
<keyword evidence="15" id="KW-0472">Membrane</keyword>
<feature type="region of interest" description="Disordered" evidence="14">
    <location>
        <begin position="60"/>
        <end position="130"/>
    </location>
</feature>
<keyword evidence="7" id="KW-0547">Nucleotide-binding</keyword>
<feature type="compositionally biased region" description="Polar residues" evidence="14">
    <location>
        <begin position="87"/>
        <end position="105"/>
    </location>
</feature>
<evidence type="ECO:0000256" key="13">
    <source>
        <dbReference type="SAM" id="Coils"/>
    </source>
</evidence>
<dbReference type="InterPro" id="IPR000642">
    <property type="entry name" value="Peptidase_M41"/>
</dbReference>